<dbReference type="PRINTS" id="PR01020">
    <property type="entry name" value="LPSBIOSNTHSS"/>
</dbReference>
<comment type="function">
    <text evidence="9">Reversibly transfers an adenylyl group from ATP to 4'-phosphopantetheine, yielding dephospho-CoA (dPCoA) and pyrophosphate.</text>
</comment>
<dbReference type="HAMAP" id="MF_00151">
    <property type="entry name" value="PPAT_bact"/>
    <property type="match status" value="1"/>
</dbReference>
<comment type="subcellular location">
    <subcellularLocation>
        <location evidence="9">Cytoplasm</location>
    </subcellularLocation>
</comment>
<sequence length="165" mass="17270">MKRIGFYPGSFDPVTLGHTDVIARACRLVDRLVIGVGTHDAKQPMFTVAERVAMLESETAPIAKKTGTAIDIVTFGGLAVDAARETGASVIVRGLRDATDFDYEVGMAGMNGAMAPGIETVFLAATPSVAHIAANLVRQIAQMGGDVSPFVSPAIAARLKTKARN</sequence>
<feature type="binding site" evidence="9">
    <location>
        <position position="42"/>
    </location>
    <ligand>
        <name>substrate</name>
    </ligand>
</feature>
<feature type="binding site" evidence="9">
    <location>
        <position position="79"/>
    </location>
    <ligand>
        <name>substrate</name>
    </ligand>
</feature>
<feature type="binding site" evidence="9">
    <location>
        <position position="18"/>
    </location>
    <ligand>
        <name>ATP</name>
        <dbReference type="ChEBI" id="CHEBI:30616"/>
    </ligand>
</feature>
<keyword evidence="1 9" id="KW-0963">Cytoplasm</keyword>
<evidence type="ECO:0000313" key="11">
    <source>
        <dbReference type="EMBL" id="MTD93478.1"/>
    </source>
</evidence>
<feature type="binding site" evidence="9">
    <location>
        <begin position="10"/>
        <end position="11"/>
    </location>
    <ligand>
        <name>ATP</name>
        <dbReference type="ChEBI" id="CHEBI:30616"/>
    </ligand>
</feature>
<dbReference type="NCBIfam" id="TIGR01510">
    <property type="entry name" value="coaD_prev_kdtB"/>
    <property type="match status" value="1"/>
</dbReference>
<dbReference type="Pfam" id="PF01467">
    <property type="entry name" value="CTP_transf_like"/>
    <property type="match status" value="1"/>
</dbReference>
<keyword evidence="6 9" id="KW-0460">Magnesium</keyword>
<dbReference type="EMBL" id="WMBQ01000001">
    <property type="protein sequence ID" value="MTD93478.1"/>
    <property type="molecule type" value="Genomic_DNA"/>
</dbReference>
<comment type="similarity">
    <text evidence="9">Belongs to the bacterial CoaD family.</text>
</comment>
<keyword evidence="3 9" id="KW-0548">Nucleotidyltransferase</keyword>
<dbReference type="AlphaFoldDB" id="A0A6I3KG03"/>
<keyword evidence="7 9" id="KW-0173">Coenzyme A biosynthesis</keyword>
<dbReference type="GO" id="GO:0015937">
    <property type="term" value="P:coenzyme A biosynthetic process"/>
    <property type="evidence" value="ECO:0007669"/>
    <property type="project" value="UniProtKB-UniRule"/>
</dbReference>
<evidence type="ECO:0000256" key="7">
    <source>
        <dbReference type="ARBA" id="ARBA00022993"/>
    </source>
</evidence>
<dbReference type="GO" id="GO:0004595">
    <property type="term" value="F:pantetheine-phosphate adenylyltransferase activity"/>
    <property type="evidence" value="ECO:0007669"/>
    <property type="project" value="UniProtKB-UniRule"/>
</dbReference>
<keyword evidence="12" id="KW-1185">Reference proteome</keyword>
<evidence type="ECO:0000313" key="12">
    <source>
        <dbReference type="Proteomes" id="UP000440694"/>
    </source>
</evidence>
<keyword evidence="5 9" id="KW-0067">ATP-binding</keyword>
<dbReference type="Gene3D" id="3.40.50.620">
    <property type="entry name" value="HUPs"/>
    <property type="match status" value="1"/>
</dbReference>
<comment type="cofactor">
    <cofactor evidence="9">
        <name>Mg(2+)</name>
        <dbReference type="ChEBI" id="CHEBI:18420"/>
    </cofactor>
</comment>
<dbReference type="GO" id="GO:0005524">
    <property type="term" value="F:ATP binding"/>
    <property type="evidence" value="ECO:0007669"/>
    <property type="project" value="UniProtKB-KW"/>
</dbReference>
<feature type="binding site" evidence="9">
    <location>
        <position position="10"/>
    </location>
    <ligand>
        <name>substrate</name>
    </ligand>
</feature>
<protein>
    <recommendedName>
        <fullName evidence="9">Phosphopantetheine adenylyltransferase</fullName>
        <ecNumber evidence="9">2.7.7.3</ecNumber>
    </recommendedName>
    <alternativeName>
        <fullName evidence="9">Dephospho-CoA pyrophosphorylase</fullName>
    </alternativeName>
    <alternativeName>
        <fullName evidence="9">Pantetheine-phosphate adenylyltransferase</fullName>
        <shortName evidence="9">PPAT</shortName>
    </alternativeName>
</protein>
<feature type="binding site" evidence="9">
    <location>
        <begin position="94"/>
        <end position="96"/>
    </location>
    <ligand>
        <name>ATP</name>
        <dbReference type="ChEBI" id="CHEBI:30616"/>
    </ligand>
</feature>
<dbReference type="PANTHER" id="PTHR21342:SF1">
    <property type="entry name" value="PHOSPHOPANTETHEINE ADENYLYLTRANSFERASE"/>
    <property type="match status" value="1"/>
</dbReference>
<reference evidence="11 12" key="1">
    <citation type="submission" date="2019-11" db="EMBL/GenBank/DDBJ databases">
        <title>Identification of a novel strain.</title>
        <authorList>
            <person name="Xu Q."/>
            <person name="Wang G."/>
        </authorList>
    </citation>
    <scope>NUCLEOTIDE SEQUENCE [LARGE SCALE GENOMIC DNA]</scope>
    <source>
        <strain evidence="12">xq</strain>
    </source>
</reference>
<dbReference type="UniPathway" id="UPA00241">
    <property type="reaction ID" value="UER00355"/>
</dbReference>
<feature type="binding site" evidence="9">
    <location>
        <position position="104"/>
    </location>
    <ligand>
        <name>ATP</name>
        <dbReference type="ChEBI" id="CHEBI:30616"/>
    </ligand>
</feature>
<feature type="binding site" evidence="9">
    <location>
        <begin position="129"/>
        <end position="135"/>
    </location>
    <ligand>
        <name>ATP</name>
        <dbReference type="ChEBI" id="CHEBI:30616"/>
    </ligand>
</feature>
<accession>A0A6I3KG03</accession>
<proteinExistence type="inferred from homology"/>
<keyword evidence="2 9" id="KW-0808">Transferase</keyword>
<comment type="caution">
    <text evidence="11">The sequence shown here is derived from an EMBL/GenBank/DDBJ whole genome shotgun (WGS) entry which is preliminary data.</text>
</comment>
<organism evidence="11 12">
    <name type="scientific">Hyphomicrobium album</name>
    <dbReference type="NCBI Taxonomy" id="2665159"/>
    <lineage>
        <taxon>Bacteria</taxon>
        <taxon>Pseudomonadati</taxon>
        <taxon>Pseudomonadota</taxon>
        <taxon>Alphaproteobacteria</taxon>
        <taxon>Hyphomicrobiales</taxon>
        <taxon>Hyphomicrobiaceae</taxon>
        <taxon>Hyphomicrobium</taxon>
    </lineage>
</organism>
<dbReference type="PANTHER" id="PTHR21342">
    <property type="entry name" value="PHOSPHOPANTETHEINE ADENYLYLTRANSFERASE"/>
    <property type="match status" value="1"/>
</dbReference>
<evidence type="ECO:0000256" key="6">
    <source>
        <dbReference type="ARBA" id="ARBA00022842"/>
    </source>
</evidence>
<evidence type="ECO:0000256" key="8">
    <source>
        <dbReference type="ARBA" id="ARBA00029346"/>
    </source>
</evidence>
<dbReference type="GO" id="GO:0005737">
    <property type="term" value="C:cytoplasm"/>
    <property type="evidence" value="ECO:0007669"/>
    <property type="project" value="UniProtKB-SubCell"/>
</dbReference>
<dbReference type="EC" id="2.7.7.3" evidence="9"/>
<comment type="subunit">
    <text evidence="9">Homohexamer.</text>
</comment>
<comment type="pathway">
    <text evidence="9">Cofactor biosynthesis; coenzyme A biosynthesis; CoA from (R)-pantothenate: step 4/5.</text>
</comment>
<name>A0A6I3KG03_9HYPH</name>
<dbReference type="CDD" id="cd02163">
    <property type="entry name" value="PPAT"/>
    <property type="match status" value="1"/>
</dbReference>
<comment type="catalytic activity">
    <reaction evidence="8 9">
        <text>(R)-4'-phosphopantetheine + ATP + H(+) = 3'-dephospho-CoA + diphosphate</text>
        <dbReference type="Rhea" id="RHEA:19801"/>
        <dbReference type="ChEBI" id="CHEBI:15378"/>
        <dbReference type="ChEBI" id="CHEBI:30616"/>
        <dbReference type="ChEBI" id="CHEBI:33019"/>
        <dbReference type="ChEBI" id="CHEBI:57328"/>
        <dbReference type="ChEBI" id="CHEBI:61723"/>
        <dbReference type="EC" id="2.7.7.3"/>
    </reaction>
</comment>
<dbReference type="InterPro" id="IPR001980">
    <property type="entry name" value="PPAT"/>
</dbReference>
<dbReference type="RefSeq" id="WP_154738015.1">
    <property type="nucleotide sequence ID" value="NZ_WMBQ01000001.1"/>
</dbReference>
<evidence type="ECO:0000256" key="1">
    <source>
        <dbReference type="ARBA" id="ARBA00022490"/>
    </source>
</evidence>
<gene>
    <name evidence="9 11" type="primary">coaD</name>
    <name evidence="11" type="ORF">GIW81_03910</name>
</gene>
<dbReference type="NCBIfam" id="TIGR00125">
    <property type="entry name" value="cyt_tran_rel"/>
    <property type="match status" value="1"/>
</dbReference>
<feature type="site" description="Transition state stabilizer" evidence="9">
    <location>
        <position position="18"/>
    </location>
</feature>
<dbReference type="SUPFAM" id="SSF52374">
    <property type="entry name" value="Nucleotidylyl transferase"/>
    <property type="match status" value="1"/>
</dbReference>
<evidence type="ECO:0000259" key="10">
    <source>
        <dbReference type="Pfam" id="PF01467"/>
    </source>
</evidence>
<evidence type="ECO:0000256" key="2">
    <source>
        <dbReference type="ARBA" id="ARBA00022679"/>
    </source>
</evidence>
<dbReference type="InterPro" id="IPR004821">
    <property type="entry name" value="Cyt_trans-like"/>
</dbReference>
<evidence type="ECO:0000256" key="5">
    <source>
        <dbReference type="ARBA" id="ARBA00022840"/>
    </source>
</evidence>
<keyword evidence="4 9" id="KW-0547">Nucleotide-binding</keyword>
<evidence type="ECO:0000256" key="3">
    <source>
        <dbReference type="ARBA" id="ARBA00022695"/>
    </source>
</evidence>
<evidence type="ECO:0000256" key="9">
    <source>
        <dbReference type="HAMAP-Rule" id="MF_00151"/>
    </source>
</evidence>
<feature type="domain" description="Cytidyltransferase-like" evidence="10">
    <location>
        <begin position="6"/>
        <end position="139"/>
    </location>
</feature>
<feature type="binding site" evidence="9">
    <location>
        <position position="93"/>
    </location>
    <ligand>
        <name>substrate</name>
    </ligand>
</feature>
<dbReference type="InterPro" id="IPR014729">
    <property type="entry name" value="Rossmann-like_a/b/a_fold"/>
</dbReference>
<dbReference type="Proteomes" id="UP000440694">
    <property type="component" value="Unassembled WGS sequence"/>
</dbReference>
<evidence type="ECO:0000256" key="4">
    <source>
        <dbReference type="ARBA" id="ARBA00022741"/>
    </source>
</evidence>